<evidence type="ECO:0000256" key="9">
    <source>
        <dbReference type="ARBA" id="ARBA00023136"/>
    </source>
</evidence>
<gene>
    <name evidence="12" type="ORF">RHGRI_035329</name>
</gene>
<keyword evidence="6" id="KW-0547">Nucleotide-binding</keyword>
<reference evidence="12" key="1">
    <citation type="submission" date="2020-08" db="EMBL/GenBank/DDBJ databases">
        <title>Plant Genome Project.</title>
        <authorList>
            <person name="Zhang R.-G."/>
        </authorList>
    </citation>
    <scope>NUCLEOTIDE SEQUENCE</scope>
    <source>
        <strain evidence="12">WSP0</strain>
        <tissue evidence="12">Leaf</tissue>
    </source>
</reference>
<evidence type="ECO:0000256" key="3">
    <source>
        <dbReference type="ARBA" id="ARBA00022448"/>
    </source>
</evidence>
<feature type="transmembrane region" description="Helical" evidence="10">
    <location>
        <begin position="1075"/>
        <end position="1096"/>
    </location>
</feature>
<evidence type="ECO:0000256" key="5">
    <source>
        <dbReference type="ARBA" id="ARBA00022737"/>
    </source>
</evidence>
<feature type="transmembrane region" description="Helical" evidence="10">
    <location>
        <begin position="482"/>
        <end position="503"/>
    </location>
</feature>
<comment type="subcellular location">
    <subcellularLocation>
        <location evidence="1">Membrane</location>
        <topology evidence="1">Multi-pass membrane protein</topology>
    </subcellularLocation>
</comment>
<feature type="transmembrane region" description="Helical" evidence="10">
    <location>
        <begin position="1152"/>
        <end position="1176"/>
    </location>
</feature>
<dbReference type="PANTHER" id="PTHR19241">
    <property type="entry name" value="ATP-BINDING CASSETTE TRANSPORTER"/>
    <property type="match status" value="1"/>
</dbReference>
<dbReference type="GO" id="GO:0005886">
    <property type="term" value="C:plasma membrane"/>
    <property type="evidence" value="ECO:0007669"/>
    <property type="project" value="UniProtKB-ARBA"/>
</dbReference>
<feature type="transmembrane region" description="Helical" evidence="10">
    <location>
        <begin position="656"/>
        <end position="676"/>
    </location>
</feature>
<evidence type="ECO:0000256" key="8">
    <source>
        <dbReference type="ARBA" id="ARBA00022989"/>
    </source>
</evidence>
<dbReference type="FunFam" id="3.40.50.300:FF:003489">
    <property type="entry name" value="ABC transporter G family member 39"/>
    <property type="match status" value="1"/>
</dbReference>
<keyword evidence="5" id="KW-0677">Repeat</keyword>
<dbReference type="GO" id="GO:0016887">
    <property type="term" value="F:ATP hydrolysis activity"/>
    <property type="evidence" value="ECO:0007669"/>
    <property type="project" value="InterPro"/>
</dbReference>
<dbReference type="Pfam" id="PF19055">
    <property type="entry name" value="ABC2_membrane_7"/>
    <property type="match status" value="1"/>
</dbReference>
<dbReference type="Pfam" id="PF00005">
    <property type="entry name" value="ABC_tran"/>
    <property type="match status" value="2"/>
</dbReference>
<dbReference type="SUPFAM" id="SSF52540">
    <property type="entry name" value="P-loop containing nucleoside triphosphate hydrolases"/>
    <property type="match status" value="2"/>
</dbReference>
<accession>A0AAV6I8S8</accession>
<keyword evidence="4 10" id="KW-0812">Transmembrane</keyword>
<keyword evidence="13" id="KW-1185">Reference proteome</keyword>
<feature type="transmembrane region" description="Helical" evidence="10">
    <location>
        <begin position="553"/>
        <end position="572"/>
    </location>
</feature>
<dbReference type="FunFam" id="3.40.50.300:FF:000179">
    <property type="entry name" value="ABC transporter G family member 34"/>
    <property type="match status" value="1"/>
</dbReference>
<evidence type="ECO:0000313" key="12">
    <source>
        <dbReference type="EMBL" id="KAG5523484.1"/>
    </source>
</evidence>
<feature type="transmembrane region" description="Helical" evidence="10">
    <location>
        <begin position="601"/>
        <end position="619"/>
    </location>
</feature>
<dbReference type="PROSITE" id="PS50893">
    <property type="entry name" value="ABC_TRANSPORTER_2"/>
    <property type="match status" value="1"/>
</dbReference>
<evidence type="ECO:0000256" key="7">
    <source>
        <dbReference type="ARBA" id="ARBA00022840"/>
    </source>
</evidence>
<evidence type="ECO:0000256" key="10">
    <source>
        <dbReference type="SAM" id="Phobius"/>
    </source>
</evidence>
<evidence type="ECO:0000256" key="2">
    <source>
        <dbReference type="ARBA" id="ARBA00006012"/>
    </source>
</evidence>
<evidence type="ECO:0000256" key="1">
    <source>
        <dbReference type="ARBA" id="ARBA00004141"/>
    </source>
</evidence>
<feature type="transmembrane region" description="Helical" evidence="10">
    <location>
        <begin position="625"/>
        <end position="647"/>
    </location>
</feature>
<keyword evidence="7" id="KW-0067">ATP-binding</keyword>
<dbReference type="Proteomes" id="UP000823749">
    <property type="component" value="Chromosome 12"/>
</dbReference>
<feature type="transmembrane region" description="Helical" evidence="10">
    <location>
        <begin position="708"/>
        <end position="734"/>
    </location>
</feature>
<feature type="transmembrane region" description="Helical" evidence="10">
    <location>
        <begin position="515"/>
        <end position="532"/>
    </location>
</feature>
<feature type="transmembrane region" description="Helical" evidence="10">
    <location>
        <begin position="1300"/>
        <end position="1322"/>
    </location>
</feature>
<keyword evidence="9 10" id="KW-0472">Membrane</keyword>
<dbReference type="Pfam" id="PF01061">
    <property type="entry name" value="ABC2_membrane"/>
    <property type="match status" value="2"/>
</dbReference>
<dbReference type="InterPro" id="IPR003439">
    <property type="entry name" value="ABC_transporter-like_ATP-bd"/>
</dbReference>
<dbReference type="Pfam" id="PF14510">
    <property type="entry name" value="ABC_trans_N"/>
    <property type="match status" value="1"/>
</dbReference>
<dbReference type="InterPro" id="IPR013525">
    <property type="entry name" value="ABC2_TM"/>
</dbReference>
<comment type="caution">
    <text evidence="12">The sequence shown here is derived from an EMBL/GenBank/DDBJ whole genome shotgun (WGS) entry which is preliminary data.</text>
</comment>
<comment type="similarity">
    <text evidence="2">Belongs to the ABC transporter superfamily. ABCG family. PDR (TC 3.A.1.205) subfamily.</text>
</comment>
<dbReference type="InterPro" id="IPR029481">
    <property type="entry name" value="ABC_trans_N"/>
</dbReference>
<evidence type="ECO:0000256" key="4">
    <source>
        <dbReference type="ARBA" id="ARBA00022692"/>
    </source>
</evidence>
<feature type="transmembrane region" description="Helical" evidence="10">
    <location>
        <begin position="1218"/>
        <end position="1238"/>
    </location>
</feature>
<feature type="transmembrane region" description="Helical" evidence="10">
    <location>
        <begin position="1188"/>
        <end position="1206"/>
    </location>
</feature>
<organism evidence="12 13">
    <name type="scientific">Rhododendron griersonianum</name>
    <dbReference type="NCBI Taxonomy" id="479676"/>
    <lineage>
        <taxon>Eukaryota</taxon>
        <taxon>Viridiplantae</taxon>
        <taxon>Streptophyta</taxon>
        <taxon>Embryophyta</taxon>
        <taxon>Tracheophyta</taxon>
        <taxon>Spermatophyta</taxon>
        <taxon>Magnoliopsida</taxon>
        <taxon>eudicotyledons</taxon>
        <taxon>Gunneridae</taxon>
        <taxon>Pentapetalae</taxon>
        <taxon>asterids</taxon>
        <taxon>Ericales</taxon>
        <taxon>Ericaceae</taxon>
        <taxon>Ericoideae</taxon>
        <taxon>Rhodoreae</taxon>
        <taxon>Rhododendron</taxon>
    </lineage>
</organism>
<dbReference type="InterPro" id="IPR013581">
    <property type="entry name" value="PDR_assoc"/>
</dbReference>
<evidence type="ECO:0000259" key="11">
    <source>
        <dbReference type="PROSITE" id="PS50893"/>
    </source>
</evidence>
<dbReference type="GO" id="GO:0140359">
    <property type="term" value="F:ABC-type transporter activity"/>
    <property type="evidence" value="ECO:0007669"/>
    <property type="project" value="InterPro"/>
</dbReference>
<keyword evidence="8 10" id="KW-1133">Transmembrane helix</keyword>
<dbReference type="Pfam" id="PF08370">
    <property type="entry name" value="PDR_assoc"/>
    <property type="match status" value="1"/>
</dbReference>
<keyword evidence="3" id="KW-0813">Transport</keyword>
<dbReference type="InterPro" id="IPR043926">
    <property type="entry name" value="ABCG_dom"/>
</dbReference>
<dbReference type="EMBL" id="JACTNZ010000012">
    <property type="protein sequence ID" value="KAG5523484.1"/>
    <property type="molecule type" value="Genomic_DNA"/>
</dbReference>
<protein>
    <recommendedName>
        <fullName evidence="11">ABC transporter domain-containing protein</fullName>
    </recommendedName>
</protein>
<evidence type="ECO:0000256" key="6">
    <source>
        <dbReference type="ARBA" id="ARBA00022741"/>
    </source>
</evidence>
<dbReference type="InterPro" id="IPR027417">
    <property type="entry name" value="P-loop_NTPase"/>
</dbReference>
<sequence length="1331" mass="151568">MEEEKYVRDSISQNISRSVRGSVSWSMEEAIGSGNSSQKSSHTEEALKWAALEKLPTYARLRTSIIKTFAEKGNGENSKEVHKEVDVRKLDLNDRARLIDSLFRVAEEDNEKFLKKFRNRIDKVGIKLPTVEVRFEHLTIEADCYFSNRALPTLPNTVLNIAESALSLVRGEVTYNGHRLNEFIPQKTSAYISQNDVHMGEMTVKETLNFSARCQGVGFRYDLLTELARRERDAGIFPEAEVDLFMKATAMEGVESNLIIDYTLRMLGLDVCRDTIVGDEMQRGISGGQKKRVTTGEMIVGPTKTLFMDEISTGLDSSTTFQIVKCLQQITHLTEATILMSLLQPAPETFDLFDDIILLSEGQIVYQGPREHILEFFQRCGFNCPQRKGTADFLQEVTSRKDQEQYWADGTKPYRCITVTEFASRFKLFHAGLRLKNELSGPYDKAQSHAAALVYKKYSVSMWELLKASFDKEWLLIKRNSFAYLFKTAQIIILAIITSTIFLRTRMHTRNEEDGAIYVGALLFTMIINMFNGHAELSLIVKRLPVFYKHRDLLFYPTWAFTLPTFLLRIPISVLESVAWTVMTYYTIGFAPEASRFFKQLLVVFLLQQMAAGLFRLIAGVGRTMIIANTIGSLVLLVVFMLGGFILRQIPKWWEWGYWVSPMMYGFNALAVNEMFAPRWMNKLASDNVTRLGVEVLKNLDVFTERNWLWIGAAALLGFAVLFNILFTLALMYLNPLGKPQAIISKETAREMEADTEETKKAPRLRTTRLKIGSLPLSLTAADGNNSSKNHPSEMNRYRNSRVTYMKKNSGEMGIQRMSSQSSVNGRNEDSNLEVACGVTPKRGMILPFTPLSLSFDCVNYYVDMPPDMKEQGVTEDKLQLLQEVTGAFRPGILTTLMGVSGAGKTTLMDVLAGRKTSGYVEGDVWISGFPKKQETFARISGYCEQNDIHSPQVTVHESLIYSAFLRLPKEVNKDEKMAIPGVPKIKERYNPATWMLEVSSVAAEVRLGIDFSEHYKSSALYQRNKALVQELSAPLPGAKDLYFPTQFSQPTWGQFKSCLWKQWWTNWRSPDYNLVRLFFTLAAALMIGTIFWQVGTKRDNTSDLTTIIGTMFSSVLFMGINNCNTVQPLVAVERTVFYRERAAGMYSALPYALAQVIVEVPYVLVQASYYVLIVYAMVGFEWTAHKFFWFFFITYVSFLYFTYFGMMTVSITPNLQVAAFFAAAFFSFFCLFSGFFIPRPSLPQWWIWYYRICPVAWTVYGLIVSQHGDIVDTIKVPGVVPDPTVKWYLEHHFGYEPNFIGPVAGVLVSFTVFFAFMYAYCIKTLNFQRR</sequence>
<dbReference type="Gene3D" id="3.40.50.300">
    <property type="entry name" value="P-loop containing nucleotide triphosphate hydrolases"/>
    <property type="match status" value="2"/>
</dbReference>
<proteinExistence type="inferred from homology"/>
<evidence type="ECO:0000313" key="13">
    <source>
        <dbReference type="Proteomes" id="UP000823749"/>
    </source>
</evidence>
<feature type="domain" description="ABC transporter" evidence="11">
    <location>
        <begin position="105"/>
        <end position="386"/>
    </location>
</feature>
<dbReference type="GO" id="GO:0005524">
    <property type="term" value="F:ATP binding"/>
    <property type="evidence" value="ECO:0007669"/>
    <property type="project" value="UniProtKB-KW"/>
</dbReference>
<name>A0AAV6I8S8_9ERIC</name>